<sequence>MTHAMDYAQALLACFQAELQAPHPKPIDPAYVMLRAGAEVTPLLSTTGDECCRGLGWVRVASITGVRQIGETATTAGCFGQERVLTLELGTARCAPTPGPASVPGEDEWTAVALLLDEDCGAMERAVCCAFADAADVAVGEYQPFGQDGNCIGAVMTVQIAMEACC</sequence>
<proteinExistence type="predicted"/>
<evidence type="ECO:0000313" key="2">
    <source>
        <dbReference type="Proteomes" id="UP001164963"/>
    </source>
</evidence>
<keyword evidence="2" id="KW-1185">Reference proteome</keyword>
<gene>
    <name evidence="1" type="ORF">NEH16_07900</name>
</gene>
<reference evidence="1" key="1">
    <citation type="journal article" date="2022" name="Front. Microbiol.">
        <title>Mirubactin C rescues the lethal effect of cell wall biosynthesis mutations in Bacillus subtilis.</title>
        <authorList>
            <person name="Kepplinger B."/>
            <person name="Wen X."/>
            <person name="Tyler A.R."/>
            <person name="Kim B.Y."/>
            <person name="Brown J."/>
            <person name="Banks P."/>
            <person name="Dashti Y."/>
            <person name="Mackenzie E.S."/>
            <person name="Wills C."/>
            <person name="Kawai Y."/>
            <person name="Waldron K.J."/>
            <person name="Allenby N.E.E."/>
            <person name="Wu L.J."/>
            <person name="Hall M.J."/>
            <person name="Errington J."/>
        </authorList>
    </citation>
    <scope>NUCLEOTIDE SEQUENCE</scope>
    <source>
        <strain evidence="1">MDA8-470</strain>
    </source>
</reference>
<accession>A0ABY6PPS6</accession>
<evidence type="ECO:0000313" key="1">
    <source>
        <dbReference type="EMBL" id="UZK54086.1"/>
    </source>
</evidence>
<dbReference type="RefSeq" id="WP_265540522.1">
    <property type="nucleotide sequence ID" value="NZ_CP098740.1"/>
</dbReference>
<name>A0ABY6PPS6_9ACTN</name>
<dbReference type="Proteomes" id="UP001164963">
    <property type="component" value="Chromosome"/>
</dbReference>
<protein>
    <submittedName>
        <fullName evidence="1">Uncharacterized protein</fullName>
    </submittedName>
</protein>
<organism evidence="1 2">
    <name type="scientific">Streptomyces drozdowiczii</name>
    <dbReference type="NCBI Taxonomy" id="202862"/>
    <lineage>
        <taxon>Bacteria</taxon>
        <taxon>Bacillati</taxon>
        <taxon>Actinomycetota</taxon>
        <taxon>Actinomycetes</taxon>
        <taxon>Kitasatosporales</taxon>
        <taxon>Streptomycetaceae</taxon>
        <taxon>Streptomyces</taxon>
    </lineage>
</organism>
<dbReference type="EMBL" id="CP098740">
    <property type="protein sequence ID" value="UZK54086.1"/>
    <property type="molecule type" value="Genomic_DNA"/>
</dbReference>